<dbReference type="PANTHER" id="PTHR12350:SF19">
    <property type="entry name" value="SET DOMAIN-CONTAINING PROTEIN"/>
    <property type="match status" value="1"/>
</dbReference>
<dbReference type="PROSITE" id="PS50868">
    <property type="entry name" value="POST_SET"/>
    <property type="match status" value="1"/>
</dbReference>
<keyword evidence="3" id="KW-0949">S-adenosyl-L-methionine</keyword>
<dbReference type="SMART" id="SM00317">
    <property type="entry name" value="SET"/>
    <property type="match status" value="1"/>
</dbReference>
<dbReference type="InterPro" id="IPR046341">
    <property type="entry name" value="SET_dom_sf"/>
</dbReference>
<dbReference type="InterPro" id="IPR053201">
    <property type="entry name" value="Flavunoidine_N-MTase"/>
</dbReference>
<evidence type="ECO:0000256" key="2">
    <source>
        <dbReference type="ARBA" id="ARBA00022679"/>
    </source>
</evidence>
<keyword evidence="1" id="KW-0489">Methyltransferase</keyword>
<dbReference type="SUPFAM" id="SSF82199">
    <property type="entry name" value="SET domain"/>
    <property type="match status" value="1"/>
</dbReference>
<feature type="domain" description="SET" evidence="4">
    <location>
        <begin position="94"/>
        <end position="209"/>
    </location>
</feature>
<dbReference type="PROSITE" id="PS50280">
    <property type="entry name" value="SET"/>
    <property type="match status" value="1"/>
</dbReference>
<evidence type="ECO:0000256" key="1">
    <source>
        <dbReference type="ARBA" id="ARBA00022603"/>
    </source>
</evidence>
<dbReference type="Proteomes" id="UP000054558">
    <property type="component" value="Unassembled WGS sequence"/>
</dbReference>
<reference evidence="6 7" key="1">
    <citation type="journal article" date="2014" name="Nat. Commun.">
        <title>Klebsormidium flaccidum genome reveals primary factors for plant terrestrial adaptation.</title>
        <authorList>
            <person name="Hori K."/>
            <person name="Maruyama F."/>
            <person name="Fujisawa T."/>
            <person name="Togashi T."/>
            <person name="Yamamoto N."/>
            <person name="Seo M."/>
            <person name="Sato S."/>
            <person name="Yamada T."/>
            <person name="Mori H."/>
            <person name="Tajima N."/>
            <person name="Moriyama T."/>
            <person name="Ikeuchi M."/>
            <person name="Watanabe M."/>
            <person name="Wada H."/>
            <person name="Kobayashi K."/>
            <person name="Saito M."/>
            <person name="Masuda T."/>
            <person name="Sasaki-Sekimoto Y."/>
            <person name="Mashiguchi K."/>
            <person name="Awai K."/>
            <person name="Shimojima M."/>
            <person name="Masuda S."/>
            <person name="Iwai M."/>
            <person name="Nobusawa T."/>
            <person name="Narise T."/>
            <person name="Kondo S."/>
            <person name="Saito H."/>
            <person name="Sato R."/>
            <person name="Murakawa M."/>
            <person name="Ihara Y."/>
            <person name="Oshima-Yamada Y."/>
            <person name="Ohtaka K."/>
            <person name="Satoh M."/>
            <person name="Sonobe K."/>
            <person name="Ishii M."/>
            <person name="Ohtani R."/>
            <person name="Kanamori-Sato M."/>
            <person name="Honoki R."/>
            <person name="Miyazaki D."/>
            <person name="Mochizuki H."/>
            <person name="Umetsu J."/>
            <person name="Higashi K."/>
            <person name="Shibata D."/>
            <person name="Kamiya Y."/>
            <person name="Sato N."/>
            <person name="Nakamura Y."/>
            <person name="Tabata S."/>
            <person name="Ida S."/>
            <person name="Kurokawa K."/>
            <person name="Ohta H."/>
        </authorList>
    </citation>
    <scope>NUCLEOTIDE SEQUENCE [LARGE SCALE GENOMIC DNA]</scope>
    <source>
        <strain evidence="6 7">NIES-2285</strain>
    </source>
</reference>
<dbReference type="Gene3D" id="2.170.270.10">
    <property type="entry name" value="SET domain"/>
    <property type="match status" value="1"/>
</dbReference>
<sequence length="289" mass="31004">MAPNAEIAASSPVAGIPQFSCGASSNTSASELDLLSSSCNEEPQAASSGGDVLFQTVSDCGGKAPVPKCEANHPTTCGSSPPNASSIPLPGVNEKVYLRKSPVEGFGLVARGAIEKGETVWKGPSAISVTITTAAIQAMSREQQEHVFHYFYQVSETEFIGPPTEADVWRDGNVFTNHNCDPNIGWVSTFEMAATRDIQAGEELTFDYATSETWDIHPPLKCCCGSARCRGIIRWSDYLLPDVRDRLGEFYIPYVKAKLASVEKTREGRSDSEAHGARPNLELINVAAA</sequence>
<dbReference type="PANTHER" id="PTHR12350">
    <property type="entry name" value="HISTONE-LYSINE N-METHYLTRANSFERASE-RELATED"/>
    <property type="match status" value="1"/>
</dbReference>
<keyword evidence="7" id="KW-1185">Reference proteome</keyword>
<dbReference type="InterPro" id="IPR003616">
    <property type="entry name" value="Post-SET_dom"/>
</dbReference>
<evidence type="ECO:0000256" key="3">
    <source>
        <dbReference type="ARBA" id="ARBA00022691"/>
    </source>
</evidence>
<evidence type="ECO:0000313" key="7">
    <source>
        <dbReference type="Proteomes" id="UP000054558"/>
    </source>
</evidence>
<dbReference type="GO" id="GO:0008168">
    <property type="term" value="F:methyltransferase activity"/>
    <property type="evidence" value="ECO:0007669"/>
    <property type="project" value="UniProtKB-KW"/>
</dbReference>
<protein>
    <recommendedName>
        <fullName evidence="8">SET domain-containing protein</fullName>
    </recommendedName>
</protein>
<proteinExistence type="predicted"/>
<name>A0A1Y1IK14_KLENI</name>
<dbReference type="GO" id="GO:0032259">
    <property type="term" value="P:methylation"/>
    <property type="evidence" value="ECO:0007669"/>
    <property type="project" value="UniProtKB-KW"/>
</dbReference>
<feature type="domain" description="Post-SET" evidence="5">
    <location>
        <begin position="218"/>
        <end position="234"/>
    </location>
</feature>
<dbReference type="Pfam" id="PF00856">
    <property type="entry name" value="SET"/>
    <property type="match status" value="1"/>
</dbReference>
<accession>A0A1Y1IK14</accession>
<keyword evidence="2" id="KW-0808">Transferase</keyword>
<dbReference type="InterPro" id="IPR001214">
    <property type="entry name" value="SET_dom"/>
</dbReference>
<evidence type="ECO:0000259" key="4">
    <source>
        <dbReference type="PROSITE" id="PS50280"/>
    </source>
</evidence>
<dbReference type="OrthoDB" id="308383at2759"/>
<dbReference type="STRING" id="105231.A0A1Y1IK14"/>
<dbReference type="EMBL" id="DF237425">
    <property type="protein sequence ID" value="GAQ88987.1"/>
    <property type="molecule type" value="Genomic_DNA"/>
</dbReference>
<gene>
    <name evidence="6" type="ORF">KFL_004760020</name>
</gene>
<dbReference type="AlphaFoldDB" id="A0A1Y1IK14"/>
<evidence type="ECO:0000259" key="5">
    <source>
        <dbReference type="PROSITE" id="PS50868"/>
    </source>
</evidence>
<organism evidence="6 7">
    <name type="scientific">Klebsormidium nitens</name>
    <name type="common">Green alga</name>
    <name type="synonym">Ulothrix nitens</name>
    <dbReference type="NCBI Taxonomy" id="105231"/>
    <lineage>
        <taxon>Eukaryota</taxon>
        <taxon>Viridiplantae</taxon>
        <taxon>Streptophyta</taxon>
        <taxon>Klebsormidiophyceae</taxon>
        <taxon>Klebsormidiales</taxon>
        <taxon>Klebsormidiaceae</taxon>
        <taxon>Klebsormidium</taxon>
    </lineage>
</organism>
<evidence type="ECO:0000313" key="6">
    <source>
        <dbReference type="EMBL" id="GAQ88987.1"/>
    </source>
</evidence>
<evidence type="ECO:0008006" key="8">
    <source>
        <dbReference type="Google" id="ProtNLM"/>
    </source>
</evidence>